<accession>A0AAU9J857</accession>
<evidence type="ECO:0000313" key="11">
    <source>
        <dbReference type="EMBL" id="CAG9321460.1"/>
    </source>
</evidence>
<feature type="binding site" evidence="8">
    <location>
        <position position="273"/>
    </location>
    <ligand>
        <name>Fe cation</name>
        <dbReference type="ChEBI" id="CHEBI:24875"/>
    </ligand>
</feature>
<evidence type="ECO:0000256" key="3">
    <source>
        <dbReference type="ARBA" id="ARBA00011995"/>
    </source>
</evidence>
<evidence type="ECO:0000256" key="2">
    <source>
        <dbReference type="ARBA" id="ARBA00009712"/>
    </source>
</evidence>
<dbReference type="InterPro" id="IPR002912">
    <property type="entry name" value="ACT_dom"/>
</dbReference>
<dbReference type="EC" id="1.14.16.1" evidence="3"/>
<feature type="binding site" evidence="8">
    <location>
        <position position="318"/>
    </location>
    <ligand>
        <name>Fe cation</name>
        <dbReference type="ChEBI" id="CHEBI:24875"/>
    </ligand>
</feature>
<evidence type="ECO:0000313" key="12">
    <source>
        <dbReference type="Proteomes" id="UP001162131"/>
    </source>
</evidence>
<keyword evidence="5" id="KW-0560">Oxidoreductase</keyword>
<evidence type="ECO:0000256" key="1">
    <source>
        <dbReference type="ARBA" id="ARBA00001954"/>
    </source>
</evidence>
<sequence length="420" mass="48284">MNCLKLCRLFSKAHKLAEPIENIKSMIFTIANDRPGQLKDALEAFAAYNVNISHIASKPAEILDFRKGYDFKVDIEVSDEAKLKRVLKHLDKLGFKTTILNSKQVPWFPRSFEDLDSLDQACMAAGAELESTHPGFNDQTYRQRRAEIAKVAMGYKLSDPKVPIVHYTDQEIETWQTAYRALDPLHKAHACDEYNTAVEEFRKHCNFREDNIPQLQEINEYLIPKTGFRLKPITGLLTQRDFLNFLAFRVFASTQYIRHHSVPFYTPEPDIIHELIGHAPLFADPDFADFSQEIGLASLGVSDEEIAKLGTCYWYSVEFGIIKKKNGERKVYGAGILSSVDEIKNAVSDKPEIRFFEPLKAAHVPFPITSLQPLYYWSNSFEEAKMEMEDYAWKVPRDVSVSYDKFDHTIKVHQDITMKK</sequence>
<comment type="similarity">
    <text evidence="2">Belongs to the biopterin-dependent aromatic amino acid hydroxylase family.</text>
</comment>
<dbReference type="InterPro" id="IPR001273">
    <property type="entry name" value="ArAA_hydroxylase"/>
</dbReference>
<gene>
    <name evidence="11" type="ORF">BSTOLATCC_MIC28742</name>
</gene>
<evidence type="ECO:0000256" key="7">
    <source>
        <dbReference type="ARBA" id="ARBA00023033"/>
    </source>
</evidence>
<evidence type="ECO:0000256" key="8">
    <source>
        <dbReference type="PIRSR" id="PIRSR601273-2"/>
    </source>
</evidence>
<dbReference type="PROSITE" id="PS51410">
    <property type="entry name" value="BH4_AAA_HYDROXYL_2"/>
    <property type="match status" value="1"/>
</dbReference>
<evidence type="ECO:0000256" key="6">
    <source>
        <dbReference type="ARBA" id="ARBA00023004"/>
    </source>
</evidence>
<dbReference type="InterPro" id="IPR019774">
    <property type="entry name" value="Aromatic-AA_hydroxylase_C"/>
</dbReference>
<keyword evidence="6 8" id="KW-0408">Iron</keyword>
<proteinExistence type="inferred from homology"/>
<dbReference type="GO" id="GO:0004505">
    <property type="term" value="F:phenylalanine 4-monooxygenase activity"/>
    <property type="evidence" value="ECO:0007669"/>
    <property type="project" value="UniProtKB-EC"/>
</dbReference>
<dbReference type="CDD" id="cd04880">
    <property type="entry name" value="ACT_AAAH-PDT-like"/>
    <property type="match status" value="1"/>
</dbReference>
<dbReference type="PANTHER" id="PTHR11473:SF24">
    <property type="entry name" value="PHENYLALANINE-4-HYDROXYLASE"/>
    <property type="match status" value="1"/>
</dbReference>
<evidence type="ECO:0000259" key="10">
    <source>
        <dbReference type="PROSITE" id="PS51671"/>
    </source>
</evidence>
<keyword evidence="7" id="KW-0503">Monooxygenase</keyword>
<dbReference type="PANTHER" id="PTHR11473">
    <property type="entry name" value="AROMATIC AMINO ACID HYDROXYLASE"/>
    <property type="match status" value="1"/>
</dbReference>
<feature type="domain" description="Biopterin-dependent aromatic amino acid hydroxylase family profile" evidence="9">
    <location>
        <begin position="93"/>
        <end position="420"/>
    </location>
</feature>
<feature type="domain" description="ACT" evidence="10">
    <location>
        <begin position="26"/>
        <end position="104"/>
    </location>
</feature>
<dbReference type="Pfam" id="PF01842">
    <property type="entry name" value="ACT"/>
    <property type="match status" value="1"/>
</dbReference>
<name>A0AAU9J857_9CILI</name>
<dbReference type="Proteomes" id="UP001162131">
    <property type="component" value="Unassembled WGS sequence"/>
</dbReference>
<dbReference type="InterPro" id="IPR045865">
    <property type="entry name" value="ACT-like_dom_sf"/>
</dbReference>
<keyword evidence="4 8" id="KW-0479">Metal-binding</keyword>
<evidence type="ECO:0000259" key="9">
    <source>
        <dbReference type="PROSITE" id="PS51410"/>
    </source>
</evidence>
<evidence type="ECO:0000256" key="5">
    <source>
        <dbReference type="ARBA" id="ARBA00023002"/>
    </source>
</evidence>
<dbReference type="PRINTS" id="PR00372">
    <property type="entry name" value="FYWHYDRXLASE"/>
</dbReference>
<evidence type="ECO:0000256" key="4">
    <source>
        <dbReference type="ARBA" id="ARBA00022723"/>
    </source>
</evidence>
<reference evidence="11" key="1">
    <citation type="submission" date="2021-09" db="EMBL/GenBank/DDBJ databases">
        <authorList>
            <consortium name="AG Swart"/>
            <person name="Singh M."/>
            <person name="Singh A."/>
            <person name="Seah K."/>
            <person name="Emmerich C."/>
        </authorList>
    </citation>
    <scope>NUCLEOTIDE SEQUENCE</scope>
    <source>
        <strain evidence="11">ATCC30299</strain>
    </source>
</reference>
<dbReference type="Gene3D" id="1.10.800.10">
    <property type="entry name" value="Aromatic amino acid hydroxylase"/>
    <property type="match status" value="1"/>
</dbReference>
<dbReference type="PROSITE" id="PS51671">
    <property type="entry name" value="ACT"/>
    <property type="match status" value="1"/>
</dbReference>
<comment type="cofactor">
    <cofactor evidence="1 8">
        <name>Fe(2+)</name>
        <dbReference type="ChEBI" id="CHEBI:29033"/>
    </cofactor>
</comment>
<dbReference type="SUPFAM" id="SSF56534">
    <property type="entry name" value="Aromatic aminoacid monoxygenases, catalytic and oligomerization domains"/>
    <property type="match status" value="1"/>
</dbReference>
<organism evidence="11 12">
    <name type="scientific">Blepharisma stoltei</name>
    <dbReference type="NCBI Taxonomy" id="1481888"/>
    <lineage>
        <taxon>Eukaryota</taxon>
        <taxon>Sar</taxon>
        <taxon>Alveolata</taxon>
        <taxon>Ciliophora</taxon>
        <taxon>Postciliodesmatophora</taxon>
        <taxon>Heterotrichea</taxon>
        <taxon>Heterotrichida</taxon>
        <taxon>Blepharismidae</taxon>
        <taxon>Blepharisma</taxon>
    </lineage>
</organism>
<dbReference type="GO" id="GO:0005506">
    <property type="term" value="F:iron ion binding"/>
    <property type="evidence" value="ECO:0007669"/>
    <property type="project" value="InterPro"/>
</dbReference>
<dbReference type="AlphaFoldDB" id="A0AAU9J857"/>
<comment type="caution">
    <text evidence="11">The sequence shown here is derived from an EMBL/GenBank/DDBJ whole genome shotgun (WGS) entry which is preliminary data.</text>
</comment>
<dbReference type="SUPFAM" id="SSF55021">
    <property type="entry name" value="ACT-like"/>
    <property type="match status" value="1"/>
</dbReference>
<keyword evidence="12" id="KW-1185">Reference proteome</keyword>
<dbReference type="EMBL" id="CAJZBQ010000028">
    <property type="protein sequence ID" value="CAG9321460.1"/>
    <property type="molecule type" value="Genomic_DNA"/>
</dbReference>
<protein>
    <recommendedName>
        <fullName evidence="3">phenylalanine 4-monooxygenase</fullName>
        <ecNumber evidence="3">1.14.16.1</ecNumber>
    </recommendedName>
</protein>
<dbReference type="InterPro" id="IPR036329">
    <property type="entry name" value="Aro-AA_hydroxylase_C_sf"/>
</dbReference>
<feature type="binding site" evidence="8">
    <location>
        <position position="278"/>
    </location>
    <ligand>
        <name>Fe cation</name>
        <dbReference type="ChEBI" id="CHEBI:24875"/>
    </ligand>
</feature>
<dbReference type="Pfam" id="PF00351">
    <property type="entry name" value="Biopterin_H"/>
    <property type="match status" value="1"/>
</dbReference>
<dbReference type="InterPro" id="IPR036951">
    <property type="entry name" value="ArAA_hydroxylase_sf"/>
</dbReference>